<name>A0ABQ9PDF7_9PEZI</name>
<organism evidence="1 2">
    <name type="scientific">Colletotrichum limetticola</name>
    <dbReference type="NCBI Taxonomy" id="1209924"/>
    <lineage>
        <taxon>Eukaryota</taxon>
        <taxon>Fungi</taxon>
        <taxon>Dikarya</taxon>
        <taxon>Ascomycota</taxon>
        <taxon>Pezizomycotina</taxon>
        <taxon>Sordariomycetes</taxon>
        <taxon>Hypocreomycetidae</taxon>
        <taxon>Glomerellales</taxon>
        <taxon>Glomerellaceae</taxon>
        <taxon>Colletotrichum</taxon>
        <taxon>Colletotrichum acutatum species complex</taxon>
    </lineage>
</organism>
<proteinExistence type="predicted"/>
<evidence type="ECO:0000313" key="2">
    <source>
        <dbReference type="Proteomes" id="UP001169217"/>
    </source>
</evidence>
<comment type="caution">
    <text evidence="1">The sequence shown here is derived from an EMBL/GenBank/DDBJ whole genome shotgun (WGS) entry which is preliminary data.</text>
</comment>
<reference evidence="1" key="1">
    <citation type="submission" date="2023-04" db="EMBL/GenBank/DDBJ databases">
        <title>Colletotrichum limetticola genome sequence.</title>
        <authorList>
            <person name="Baroncelli R."/>
        </authorList>
    </citation>
    <scope>NUCLEOTIDE SEQUENCE</scope>
    <source>
        <strain evidence="1">KLA-Anderson</strain>
    </source>
</reference>
<feature type="non-terminal residue" evidence="1">
    <location>
        <position position="1"/>
    </location>
</feature>
<dbReference type="Proteomes" id="UP001169217">
    <property type="component" value="Unassembled WGS sequence"/>
</dbReference>
<evidence type="ECO:0000313" key="1">
    <source>
        <dbReference type="EMBL" id="KAK0368864.1"/>
    </source>
</evidence>
<sequence>RNHRRRRLLQKRLLLRLRLRLRLRLPRRLPPPRLRVEGQRQLHDLVP</sequence>
<keyword evidence="2" id="KW-1185">Reference proteome</keyword>
<gene>
    <name evidence="1" type="ORF">CLIM01_13782</name>
</gene>
<protein>
    <submittedName>
        <fullName evidence="1">Uncharacterized protein</fullName>
    </submittedName>
</protein>
<dbReference type="EMBL" id="JARUPT010000752">
    <property type="protein sequence ID" value="KAK0368864.1"/>
    <property type="molecule type" value="Genomic_DNA"/>
</dbReference>
<accession>A0ABQ9PDF7</accession>